<evidence type="ECO:0000256" key="4">
    <source>
        <dbReference type="ARBA" id="ARBA00022801"/>
    </source>
</evidence>
<dbReference type="GO" id="GO:0030420">
    <property type="term" value="P:establishment of competence for transformation"/>
    <property type="evidence" value="ECO:0007669"/>
    <property type="project" value="UniProtKB-KW"/>
</dbReference>
<dbReference type="EMBL" id="DVML01000022">
    <property type="protein sequence ID" value="HIU22676.1"/>
    <property type="molecule type" value="Genomic_DNA"/>
</dbReference>
<evidence type="ECO:0000259" key="8">
    <source>
        <dbReference type="SMART" id="SM00644"/>
    </source>
</evidence>
<dbReference type="SUPFAM" id="SSF55846">
    <property type="entry name" value="N-acetylmuramoyl-L-alanine amidase-like"/>
    <property type="match status" value="1"/>
</dbReference>
<dbReference type="EC" id="3.5.1.28" evidence="3"/>
<feature type="domain" description="N-acetylmuramoyl-L-alanine amidase" evidence="8">
    <location>
        <begin position="13"/>
        <end position="149"/>
    </location>
</feature>
<dbReference type="GO" id="GO:0009253">
    <property type="term" value="P:peptidoglycan catabolic process"/>
    <property type="evidence" value="ECO:0007669"/>
    <property type="project" value="InterPro"/>
</dbReference>
<dbReference type="CDD" id="cd06583">
    <property type="entry name" value="PGRP"/>
    <property type="match status" value="1"/>
</dbReference>
<evidence type="ECO:0000259" key="9">
    <source>
        <dbReference type="SMART" id="SM01095"/>
    </source>
</evidence>
<dbReference type="InterPro" id="IPR051206">
    <property type="entry name" value="NAMLAA_amidase_2"/>
</dbReference>
<comment type="similarity">
    <text evidence="2">Belongs to the N-acetylmuramoyl-L-alanine amidase 2 family.</text>
</comment>
<organism evidence="10 11">
    <name type="scientific">Candidatus Fimihabitans intestinipullorum</name>
    <dbReference type="NCBI Taxonomy" id="2840820"/>
    <lineage>
        <taxon>Bacteria</taxon>
        <taxon>Bacillati</taxon>
        <taxon>Mycoplasmatota</taxon>
        <taxon>Mycoplasmatota incertae sedis</taxon>
        <taxon>Candidatus Fimihabitans</taxon>
    </lineage>
</organism>
<evidence type="ECO:0000256" key="5">
    <source>
        <dbReference type="ARBA" id="ARBA00022969"/>
    </source>
</evidence>
<dbReference type="InterPro" id="IPR013168">
    <property type="entry name" value="Cpl_7_lyso_C"/>
</dbReference>
<dbReference type="PANTHER" id="PTHR30417:SF11">
    <property type="entry name" value="N-ACETYLMURAMOYL-L-ALANINE AMIDASE XLYA"/>
    <property type="match status" value="1"/>
</dbReference>
<feature type="domain" description="Cpl-7 lysozyme C-terminal" evidence="9">
    <location>
        <begin position="180"/>
        <end position="221"/>
    </location>
</feature>
<evidence type="ECO:0000313" key="10">
    <source>
        <dbReference type="EMBL" id="HIU22676.1"/>
    </source>
</evidence>
<dbReference type="InterPro" id="IPR002502">
    <property type="entry name" value="Amidase_domain"/>
</dbReference>
<dbReference type="GO" id="GO:0008745">
    <property type="term" value="F:N-acetylmuramoyl-L-alanine amidase activity"/>
    <property type="evidence" value="ECO:0007669"/>
    <property type="project" value="UniProtKB-EC"/>
</dbReference>
<dbReference type="InterPro" id="IPR036505">
    <property type="entry name" value="Amidase/PGRP_sf"/>
</dbReference>
<dbReference type="GO" id="GO:0009254">
    <property type="term" value="P:peptidoglycan turnover"/>
    <property type="evidence" value="ECO:0007669"/>
    <property type="project" value="TreeGrafter"/>
</dbReference>
<evidence type="ECO:0000256" key="3">
    <source>
        <dbReference type="ARBA" id="ARBA00011901"/>
    </source>
</evidence>
<proteinExistence type="inferred from homology"/>
<keyword evidence="6" id="KW-0178">Competence</keyword>
<dbReference type="Pfam" id="PF08230">
    <property type="entry name" value="CW_7"/>
    <property type="match status" value="1"/>
</dbReference>
<dbReference type="GO" id="GO:0030435">
    <property type="term" value="P:sporulation resulting in formation of a cellular spore"/>
    <property type="evidence" value="ECO:0007669"/>
    <property type="project" value="UniProtKB-KW"/>
</dbReference>
<evidence type="ECO:0000256" key="1">
    <source>
        <dbReference type="ARBA" id="ARBA00001561"/>
    </source>
</evidence>
<evidence type="ECO:0000256" key="7">
    <source>
        <dbReference type="ARBA" id="ARBA00023316"/>
    </source>
</evidence>
<name>A0A9D1HUB5_9BACT</name>
<dbReference type="Gene3D" id="3.40.80.10">
    <property type="entry name" value="Peptidoglycan recognition protein-like"/>
    <property type="match status" value="1"/>
</dbReference>
<keyword evidence="7" id="KW-0961">Cell wall biogenesis/degradation</keyword>
<dbReference type="AlphaFoldDB" id="A0A9D1HUB5"/>
<gene>
    <name evidence="10" type="ORF">IAD49_03745</name>
</gene>
<dbReference type="Pfam" id="PF01510">
    <property type="entry name" value="Amidase_2"/>
    <property type="match status" value="1"/>
</dbReference>
<accession>A0A9D1HUB5</accession>
<comment type="caution">
    <text evidence="10">The sequence shown here is derived from an EMBL/GenBank/DDBJ whole genome shotgun (WGS) entry which is preliminary data.</text>
</comment>
<comment type="catalytic activity">
    <reaction evidence="1">
        <text>Hydrolyzes the link between N-acetylmuramoyl residues and L-amino acid residues in certain cell-wall glycopeptides.</text>
        <dbReference type="EC" id="3.5.1.28"/>
    </reaction>
</comment>
<keyword evidence="4" id="KW-0378">Hydrolase</keyword>
<dbReference type="SMART" id="SM01095">
    <property type="entry name" value="Cpl-7"/>
    <property type="match status" value="1"/>
</dbReference>
<dbReference type="GO" id="GO:0071555">
    <property type="term" value="P:cell wall organization"/>
    <property type="evidence" value="ECO:0007669"/>
    <property type="project" value="UniProtKB-KW"/>
</dbReference>
<evidence type="ECO:0000256" key="6">
    <source>
        <dbReference type="ARBA" id="ARBA00023287"/>
    </source>
</evidence>
<evidence type="ECO:0000313" key="11">
    <source>
        <dbReference type="Proteomes" id="UP000824087"/>
    </source>
</evidence>
<reference evidence="10" key="2">
    <citation type="journal article" date="2021" name="PeerJ">
        <title>Extensive microbial diversity within the chicken gut microbiome revealed by metagenomics and culture.</title>
        <authorList>
            <person name="Gilroy R."/>
            <person name="Ravi A."/>
            <person name="Getino M."/>
            <person name="Pursley I."/>
            <person name="Horton D.L."/>
            <person name="Alikhan N.F."/>
            <person name="Baker D."/>
            <person name="Gharbi K."/>
            <person name="Hall N."/>
            <person name="Watson M."/>
            <person name="Adriaenssens E.M."/>
            <person name="Foster-Nyarko E."/>
            <person name="Jarju S."/>
            <person name="Secka A."/>
            <person name="Antonio M."/>
            <person name="Oren A."/>
            <person name="Chaudhuri R.R."/>
            <person name="La Ragione R."/>
            <person name="Hildebrand F."/>
            <person name="Pallen M.J."/>
        </authorList>
    </citation>
    <scope>NUCLEOTIDE SEQUENCE</scope>
    <source>
        <strain evidence="10">CHK197-8231</strain>
    </source>
</reference>
<sequence length="289" mass="32818">MKYRQMLVDESKWNIKCPYKMEPEYITVHNTANDASAENEVKYMISNNNEVSFHYAVDDKEAVQGILTDRNTWNAGDGANGTGNRKSIAVEICYSKSGGDRFIRAEKNAAIVVADLLKGWDLGLDRVRKHQDWNGKYCPHRTLDMGWERFMDMVKLAYNGSNSNENGSSNTNTPTVQKNIEQVAYDVINGKYGNNPERRQKLEAEGYDYNKVQTKVNEILDGQNSMTKKLAVGSKVKINSSASTYATGEKIPNIYKNKTYTVQQLHKNGDKVLIKELYSWVFIKDITVL</sequence>
<evidence type="ECO:0000256" key="2">
    <source>
        <dbReference type="ARBA" id="ARBA00007553"/>
    </source>
</evidence>
<protein>
    <recommendedName>
        <fullName evidence="3">N-acetylmuramoyl-L-alanine amidase</fullName>
        <ecNumber evidence="3">3.5.1.28</ecNumber>
    </recommendedName>
</protein>
<dbReference type="Proteomes" id="UP000824087">
    <property type="component" value="Unassembled WGS sequence"/>
</dbReference>
<dbReference type="PANTHER" id="PTHR30417">
    <property type="entry name" value="N-ACETYLMURAMOYL-L-ALANINE AMIDASE AMID"/>
    <property type="match status" value="1"/>
</dbReference>
<dbReference type="SMART" id="SM00644">
    <property type="entry name" value="Ami_2"/>
    <property type="match status" value="1"/>
</dbReference>
<reference evidence="10" key="1">
    <citation type="submission" date="2020-10" db="EMBL/GenBank/DDBJ databases">
        <authorList>
            <person name="Gilroy R."/>
        </authorList>
    </citation>
    <scope>NUCLEOTIDE SEQUENCE</scope>
    <source>
        <strain evidence="10">CHK197-8231</strain>
    </source>
</reference>
<keyword evidence="5" id="KW-0749">Sporulation</keyword>